<keyword evidence="4 5" id="KW-0067">ATP-binding</keyword>
<name>A0ABX1GDH1_9GAMM</name>
<dbReference type="InterPro" id="IPR000719">
    <property type="entry name" value="Prot_kinase_dom"/>
</dbReference>
<dbReference type="InterPro" id="IPR017441">
    <property type="entry name" value="Protein_kinase_ATP_BS"/>
</dbReference>
<dbReference type="PROSITE" id="PS50011">
    <property type="entry name" value="PROTEIN_KINASE_DOM"/>
    <property type="match status" value="1"/>
</dbReference>
<comment type="caution">
    <text evidence="8">The sequence shown here is derived from an EMBL/GenBank/DDBJ whole genome shotgun (WGS) entry which is preliminary data.</text>
</comment>
<dbReference type="Pfam" id="PF00069">
    <property type="entry name" value="Pkinase"/>
    <property type="match status" value="1"/>
</dbReference>
<feature type="domain" description="Protein kinase" evidence="7">
    <location>
        <begin position="139"/>
        <end position="398"/>
    </location>
</feature>
<organism evidence="8 9">
    <name type="scientific">Spongiibacter thalassae</name>
    <dbReference type="NCBI Taxonomy" id="2721624"/>
    <lineage>
        <taxon>Bacteria</taxon>
        <taxon>Pseudomonadati</taxon>
        <taxon>Pseudomonadota</taxon>
        <taxon>Gammaproteobacteria</taxon>
        <taxon>Cellvibrionales</taxon>
        <taxon>Spongiibacteraceae</taxon>
        <taxon>Spongiibacter</taxon>
    </lineage>
</organism>
<keyword evidence="8" id="KW-0723">Serine/threonine-protein kinase</keyword>
<evidence type="ECO:0000256" key="4">
    <source>
        <dbReference type="ARBA" id="ARBA00022840"/>
    </source>
</evidence>
<feature type="compositionally biased region" description="Basic and acidic residues" evidence="6">
    <location>
        <begin position="1"/>
        <end position="24"/>
    </location>
</feature>
<evidence type="ECO:0000256" key="5">
    <source>
        <dbReference type="PROSITE-ProRule" id="PRU10141"/>
    </source>
</evidence>
<evidence type="ECO:0000313" key="8">
    <source>
        <dbReference type="EMBL" id="NKI17196.1"/>
    </source>
</evidence>
<gene>
    <name evidence="8" type="ORF">HCU74_07145</name>
</gene>
<dbReference type="PANTHER" id="PTHR43289:SF6">
    <property type="entry name" value="SERINE_THREONINE-PROTEIN KINASE NEKL-3"/>
    <property type="match status" value="1"/>
</dbReference>
<proteinExistence type="predicted"/>
<dbReference type="RefSeq" id="WP_168449712.1">
    <property type="nucleotide sequence ID" value="NZ_JAAWWK010000002.1"/>
</dbReference>
<keyword evidence="3 8" id="KW-0418">Kinase</keyword>
<keyword evidence="1" id="KW-0808">Transferase</keyword>
<dbReference type="PANTHER" id="PTHR43289">
    <property type="entry name" value="MITOGEN-ACTIVATED PROTEIN KINASE KINASE KINASE 20-RELATED"/>
    <property type="match status" value="1"/>
</dbReference>
<feature type="region of interest" description="Disordered" evidence="6">
    <location>
        <begin position="97"/>
        <end position="128"/>
    </location>
</feature>
<keyword evidence="9" id="KW-1185">Reference proteome</keyword>
<evidence type="ECO:0000313" key="9">
    <source>
        <dbReference type="Proteomes" id="UP000765845"/>
    </source>
</evidence>
<reference evidence="8 9" key="1">
    <citation type="submission" date="2020-04" db="EMBL/GenBank/DDBJ databases">
        <authorList>
            <person name="Yoon J."/>
        </authorList>
    </citation>
    <scope>NUCLEOTIDE SEQUENCE [LARGE SCALE GENOMIC DNA]</scope>
    <source>
        <strain evidence="8 9">KMU-166</strain>
    </source>
</reference>
<accession>A0ABX1GDH1</accession>
<dbReference type="SUPFAM" id="SSF56112">
    <property type="entry name" value="Protein kinase-like (PK-like)"/>
    <property type="match status" value="1"/>
</dbReference>
<dbReference type="InterPro" id="IPR008271">
    <property type="entry name" value="Ser/Thr_kinase_AS"/>
</dbReference>
<dbReference type="PROSITE" id="PS00107">
    <property type="entry name" value="PROTEIN_KINASE_ATP"/>
    <property type="match status" value="1"/>
</dbReference>
<dbReference type="PROSITE" id="PS00108">
    <property type="entry name" value="PROTEIN_KINASE_ST"/>
    <property type="match status" value="1"/>
</dbReference>
<evidence type="ECO:0000256" key="3">
    <source>
        <dbReference type="ARBA" id="ARBA00022777"/>
    </source>
</evidence>
<evidence type="ECO:0000256" key="6">
    <source>
        <dbReference type="SAM" id="MobiDB-lite"/>
    </source>
</evidence>
<dbReference type="GO" id="GO:0004674">
    <property type="term" value="F:protein serine/threonine kinase activity"/>
    <property type="evidence" value="ECO:0007669"/>
    <property type="project" value="UniProtKB-KW"/>
</dbReference>
<evidence type="ECO:0000259" key="7">
    <source>
        <dbReference type="PROSITE" id="PS50011"/>
    </source>
</evidence>
<dbReference type="Proteomes" id="UP000765845">
    <property type="component" value="Unassembled WGS sequence"/>
</dbReference>
<feature type="binding site" evidence="5">
    <location>
        <position position="174"/>
    </location>
    <ligand>
        <name>ATP</name>
        <dbReference type="ChEBI" id="CHEBI:30616"/>
    </ligand>
</feature>
<keyword evidence="2 5" id="KW-0547">Nucleotide-binding</keyword>
<feature type="compositionally biased region" description="Polar residues" evidence="6">
    <location>
        <begin position="108"/>
        <end position="119"/>
    </location>
</feature>
<dbReference type="Gene3D" id="3.30.200.20">
    <property type="entry name" value="Phosphorylase Kinase, domain 1"/>
    <property type="match status" value="1"/>
</dbReference>
<dbReference type="Gene3D" id="1.10.510.10">
    <property type="entry name" value="Transferase(Phosphotransferase) domain 1"/>
    <property type="match status" value="1"/>
</dbReference>
<protein>
    <submittedName>
        <fullName evidence="8">Serine/threonine protein kinase</fullName>
    </submittedName>
</protein>
<evidence type="ECO:0000256" key="1">
    <source>
        <dbReference type="ARBA" id="ARBA00022679"/>
    </source>
</evidence>
<dbReference type="InterPro" id="IPR011009">
    <property type="entry name" value="Kinase-like_dom_sf"/>
</dbReference>
<dbReference type="EMBL" id="JAAWWK010000002">
    <property type="protein sequence ID" value="NKI17196.1"/>
    <property type="molecule type" value="Genomic_DNA"/>
</dbReference>
<feature type="region of interest" description="Disordered" evidence="6">
    <location>
        <begin position="1"/>
        <end position="61"/>
    </location>
</feature>
<evidence type="ECO:0000256" key="2">
    <source>
        <dbReference type="ARBA" id="ARBA00022741"/>
    </source>
</evidence>
<dbReference type="CDD" id="cd14014">
    <property type="entry name" value="STKc_PknB_like"/>
    <property type="match status" value="1"/>
</dbReference>
<sequence length="536" mass="58334">MKDDDKTISDDITRMANDDEKTAVDPDVVGSGRPDDGDDAQPTVLGGDDITRLAPEPFSTADENTVAADEATEVGGAEDGTEVGLGSIEGTEVADDATAVVPGAGSVPLTTGSGGTRTQPPVPDTSAELAPGSVLKERFRIEKQLGEGGMGAVYLATDRRKVETRHHDPTLAIKVIRGQFARDSRAFIALQREADKSQRLAHPNIITVYDFDRDGDTFFMTMEALKGGTLSDVITSSAGASEQTLEWISDLAKGVAYAHQRDIVHSDLKPDNVFITDDKRLKILDFGIARALSNVEGRAGSRDEVVGLTPAYASCEMFERADPHPADDVYAIGVIAYQALTGEHPFGRKKSIVAREEGMKPARIKSLSGYQWQAIAKALAFNREDRWQDADEFLRKFTGQGRRVRQLAMALLVAVLSFSAYLALYEGPVGPETPFEELPLALQQEVSGVIAEAHQAKKFGDLNGSLFYLDRAYGLHPRNLEVMDLLDDFLDQVFAAMDSSRMSRAQRLAQVEELLKYESLSQNRRLIKARKELGGG</sequence>
<dbReference type="SMART" id="SM00220">
    <property type="entry name" value="S_TKc"/>
    <property type="match status" value="1"/>
</dbReference>